<dbReference type="EMBL" id="AFHG01000029">
    <property type="protein sequence ID" value="EGK73171.1"/>
    <property type="molecule type" value="Genomic_DNA"/>
</dbReference>
<proteinExistence type="inferred from homology"/>
<comment type="caution">
    <text evidence="4">The sequence shown here is derived from an EMBL/GenBank/DDBJ whole genome shotgun (WGS) entry which is preliminary data.</text>
</comment>
<evidence type="ECO:0000313" key="4">
    <source>
        <dbReference type="EMBL" id="EGK73171.1"/>
    </source>
</evidence>
<dbReference type="eggNOG" id="COG1538">
    <property type="taxonomic scope" value="Bacteria"/>
</dbReference>
<keyword evidence="3" id="KW-0732">Signal</keyword>
<protein>
    <submittedName>
        <fullName evidence="4">Outer membrane efflux protein</fullName>
    </submittedName>
</protein>
<dbReference type="AlphaFoldDB" id="F5R7Z3"/>
<feature type="signal peptide" evidence="3">
    <location>
        <begin position="1"/>
        <end position="39"/>
    </location>
</feature>
<name>F5R7Z3_METUF</name>
<dbReference type="PANTHER" id="PTHR30203">
    <property type="entry name" value="OUTER MEMBRANE CATION EFFLUX PROTEIN"/>
    <property type="match status" value="1"/>
</dbReference>
<evidence type="ECO:0000256" key="2">
    <source>
        <dbReference type="SAM" id="Coils"/>
    </source>
</evidence>
<comment type="similarity">
    <text evidence="1">Belongs to the outer membrane factor (OMF) (TC 1.B.17) family.</text>
</comment>
<feature type="coiled-coil region" evidence="2">
    <location>
        <begin position="49"/>
        <end position="76"/>
    </location>
</feature>
<dbReference type="Gene3D" id="1.20.1600.10">
    <property type="entry name" value="Outer membrane efflux proteins (OEP)"/>
    <property type="match status" value="1"/>
</dbReference>
<keyword evidence="5" id="KW-1185">Reference proteome</keyword>
<evidence type="ECO:0000313" key="5">
    <source>
        <dbReference type="Proteomes" id="UP000005019"/>
    </source>
</evidence>
<gene>
    <name evidence="4" type="ORF">METUNv1_00343</name>
</gene>
<dbReference type="PANTHER" id="PTHR30203:SF30">
    <property type="entry name" value="OUTER MEMBRANE PROTEIN-RELATED"/>
    <property type="match status" value="1"/>
</dbReference>
<sequence>MSHSAHAPRSRCRHRGLRLRLLLLACALGLMHPARDALAQTLPEGALTLQAAETRLREASRDLQRARRDVERAQAATGSAAARPNATLSIDTTDINPRRGIGAGPAWDKQVDTTVRLEQTFERGGKRELRMARADALLDAARADQADALRQQLRTLRIAYFDLKLAEDKLALLQQTLGLLDDTVARAEVRVKAGDLAPSDLERIRLDRLRAESDLRVAETAQRRAQAELARLLALEGMAGRLHASDPWPRPNVVPAAVGELPADRPDLRAAQSRLQAAQQGRSLAESLRTRDITVGVQYEHFPPDGRAMYGFGVSIPLFNGYDYSGEVDSAYAELGAAEDDRLRIAAEADAGLKLRRAELEVQAARAARYLDTVLPTARRSAEATEFAFRHGAVGVLDVLDARRTLRAIESEALDAQADLARARAELAAALNTDF</sequence>
<feature type="coiled-coil region" evidence="2">
    <location>
        <begin position="406"/>
        <end position="433"/>
    </location>
</feature>
<feature type="chain" id="PRO_5003331274" evidence="3">
    <location>
        <begin position="40"/>
        <end position="435"/>
    </location>
</feature>
<dbReference type="Pfam" id="PF02321">
    <property type="entry name" value="OEP"/>
    <property type="match status" value="2"/>
</dbReference>
<organism evidence="4 5">
    <name type="scientific">Methyloversatilis universalis (strain ATCC BAA-1314 / DSM 25237 / JCM 13912 / CCUG 52030 / FAM5)</name>
    <dbReference type="NCBI Taxonomy" id="1000565"/>
    <lineage>
        <taxon>Bacteria</taxon>
        <taxon>Pseudomonadati</taxon>
        <taxon>Pseudomonadota</taxon>
        <taxon>Betaproteobacteria</taxon>
        <taxon>Nitrosomonadales</taxon>
        <taxon>Sterolibacteriaceae</taxon>
        <taxon>Methyloversatilis</taxon>
    </lineage>
</organism>
<dbReference type="InterPro" id="IPR003423">
    <property type="entry name" value="OMP_efflux"/>
</dbReference>
<evidence type="ECO:0000256" key="1">
    <source>
        <dbReference type="ARBA" id="ARBA00007613"/>
    </source>
</evidence>
<accession>F5R7Z3</accession>
<dbReference type="STRING" id="1000565.METUNv1_00343"/>
<dbReference type="RefSeq" id="WP_008058215.1">
    <property type="nucleotide sequence ID" value="NZ_AFHG01000029.1"/>
</dbReference>
<dbReference type="GO" id="GO:0015562">
    <property type="term" value="F:efflux transmembrane transporter activity"/>
    <property type="evidence" value="ECO:0007669"/>
    <property type="project" value="InterPro"/>
</dbReference>
<dbReference type="Proteomes" id="UP000005019">
    <property type="component" value="Unassembled WGS sequence"/>
</dbReference>
<keyword evidence="2" id="KW-0175">Coiled coil</keyword>
<evidence type="ECO:0000256" key="3">
    <source>
        <dbReference type="SAM" id="SignalP"/>
    </source>
</evidence>
<dbReference type="InterPro" id="IPR010131">
    <property type="entry name" value="MdtP/NodT-like"/>
</dbReference>
<reference evidence="4 5" key="1">
    <citation type="journal article" date="2011" name="J. Bacteriol.">
        <title>Genome sequence of Methyloversatilis universalis FAM5T, a methylotrophic representative of the order Rhodocyclales.</title>
        <authorList>
            <person name="Kittichotirat W."/>
            <person name="Good N.M."/>
            <person name="Hall R."/>
            <person name="Bringel F."/>
            <person name="Lajus A."/>
            <person name="Medigue C."/>
            <person name="Smalley N.E."/>
            <person name="Beck D."/>
            <person name="Bumgarner R."/>
            <person name="Vuilleumier S."/>
            <person name="Kalyuzhnaya M.G."/>
        </authorList>
    </citation>
    <scope>NUCLEOTIDE SEQUENCE [LARGE SCALE GENOMIC DNA]</scope>
    <source>
        <strain evidence="5">ATCC BAA-1314 / JCM 13912 / FAM5</strain>
    </source>
</reference>
<dbReference type="SUPFAM" id="SSF56954">
    <property type="entry name" value="Outer membrane efflux proteins (OEP)"/>
    <property type="match status" value="1"/>
</dbReference>